<evidence type="ECO:0000313" key="12">
    <source>
        <dbReference type="EMBL" id="CCE89349.1"/>
    </source>
</evidence>
<dbReference type="GO" id="GO:0015271">
    <property type="term" value="F:outward rectifier potassium channel activity"/>
    <property type="evidence" value="ECO:0007669"/>
    <property type="project" value="TreeGrafter"/>
</dbReference>
<keyword evidence="13" id="KW-1185">Reference proteome</keyword>
<reference evidence="12 13" key="1">
    <citation type="journal article" date="2011" name="Proc. Natl. Acad. Sci. U.S.A.">
        <title>Evolutionary erosion of yeast sex chromosomes by mating-type switching accidents.</title>
        <authorList>
            <person name="Gordon J.L."/>
            <person name="Armisen D."/>
            <person name="Proux-Wera E."/>
            <person name="Oheigeartaigh S.S."/>
            <person name="Byrne K.P."/>
            <person name="Wolfe K.H."/>
        </authorList>
    </citation>
    <scope>NUCLEOTIDE SEQUENCE [LARGE SCALE GENOMIC DNA]</scope>
    <source>
        <strain evidence="13">ATCC 10662 / CBS 1146 / NBRC 0425 / NCYC 2629 / NRRL Y-866</strain>
    </source>
</reference>
<gene>
    <name evidence="12" type="primary">TDEL0A00170</name>
    <name evidence="12" type="ORF">TDEL_0A00170</name>
</gene>
<proteinExistence type="inferred from homology"/>
<dbReference type="Pfam" id="PF07885">
    <property type="entry name" value="Ion_trans_2"/>
    <property type="match status" value="2"/>
</dbReference>
<dbReference type="AlphaFoldDB" id="G8ZL55"/>
<dbReference type="InParanoid" id="G8ZL55"/>
<feature type="compositionally biased region" description="Polar residues" evidence="9">
    <location>
        <begin position="639"/>
        <end position="648"/>
    </location>
</feature>
<dbReference type="eggNOG" id="KOG1418">
    <property type="taxonomic scope" value="Eukaryota"/>
</dbReference>
<feature type="compositionally biased region" description="Acidic residues" evidence="9">
    <location>
        <begin position="461"/>
        <end position="470"/>
    </location>
</feature>
<evidence type="ECO:0000256" key="2">
    <source>
        <dbReference type="ARBA" id="ARBA00022448"/>
    </source>
</evidence>
<dbReference type="Proteomes" id="UP000005627">
    <property type="component" value="Chromosome 1"/>
</dbReference>
<evidence type="ECO:0000256" key="9">
    <source>
        <dbReference type="SAM" id="MobiDB-lite"/>
    </source>
</evidence>
<keyword evidence="2 8" id="KW-0813">Transport</keyword>
<dbReference type="KEGG" id="tdl:TDEL_0A00170"/>
<feature type="transmembrane region" description="Helical" evidence="10">
    <location>
        <begin position="336"/>
        <end position="357"/>
    </location>
</feature>
<keyword evidence="5 8" id="KW-0406">Ion transport</keyword>
<feature type="transmembrane region" description="Helical" evidence="10">
    <location>
        <begin position="48"/>
        <end position="72"/>
    </location>
</feature>
<feature type="region of interest" description="Disordered" evidence="9">
    <location>
        <begin position="636"/>
        <end position="668"/>
    </location>
</feature>
<name>G8ZL55_TORDE</name>
<dbReference type="OrthoDB" id="297496at2759"/>
<dbReference type="GO" id="GO:0022841">
    <property type="term" value="F:potassium ion leak channel activity"/>
    <property type="evidence" value="ECO:0007669"/>
    <property type="project" value="TreeGrafter"/>
</dbReference>
<dbReference type="GO" id="GO:0030007">
    <property type="term" value="P:intracellular potassium ion homeostasis"/>
    <property type="evidence" value="ECO:0007669"/>
    <property type="project" value="EnsemblFungi"/>
</dbReference>
<dbReference type="PANTHER" id="PTHR11003">
    <property type="entry name" value="POTASSIUM CHANNEL, SUBFAMILY K"/>
    <property type="match status" value="1"/>
</dbReference>
<dbReference type="SUPFAM" id="SSF81324">
    <property type="entry name" value="Voltage-gated potassium channels"/>
    <property type="match status" value="2"/>
</dbReference>
<dbReference type="GeneID" id="11502768"/>
<sequence length="668" mass="75813">MGYASKGNGFVWDVALKESLSLNHERVSIIRCNAGSKYFITWFHISCYFPVFTACLGPIANTISIACVVERWRLTRIFENGIQTGVHSFKDPVGIFAFNVISLVLGFMSNLVLLLHFSERLSYLKAQCICILGWTTASFMLLIDVIVCGTRYFDENHEKSIGFWYAVITSGLYFGCTITLTTHFIGYFLGVYPPRFNLIKNERSLMVFTVSFSIILIWGGGMFSKLLHLSFGNSLYFCVVSVLTIGLGDILPSSDATRILILVYSYLGVINLALIVAMTTGIIKNAGSSVVFFHQVEAFREKEVTRLNNHEVTYTSEEAFNKMVEFRKRALSRKRIHSLLSVLFAFIIFWNLGSLALKFAENWSYFDGIYFCFLCLITIGYGDYAPASGAGRAFFVLWALGAVPLMSAIISTVGDILLDLSDSLDLSIANRFRPGLQGIMIYCSRSFQKYVLNTDEILPEDDTDGVDSEENESHNSSSSSDRYPKGATECYSDVGNVAVRGHTESPPKSTKFKRKTPWNLPHQFFHRKDDEHLLGRLELFDEMRRLVNALREFRFITRQSKNYSLSYKQWNEVKSLNILTRDPTVANDPSFWLSDHSPLRFPMDQPKFVVIRLLTRMEELFKSFFDDEEAYQMHPTKGGLTNLSTNHQKAGELPNRRSIGQRGRSLSI</sequence>
<keyword evidence="3 8" id="KW-0812">Transmembrane</keyword>
<feature type="transmembrane region" description="Helical" evidence="10">
    <location>
        <begin position="235"/>
        <end position="253"/>
    </location>
</feature>
<evidence type="ECO:0000256" key="1">
    <source>
        <dbReference type="ARBA" id="ARBA00004141"/>
    </source>
</evidence>
<keyword evidence="7 8" id="KW-0407">Ion channel</keyword>
<feature type="transmembrane region" description="Helical" evidence="10">
    <location>
        <begin position="93"/>
        <end position="117"/>
    </location>
</feature>
<evidence type="ECO:0000256" key="10">
    <source>
        <dbReference type="SAM" id="Phobius"/>
    </source>
</evidence>
<feature type="transmembrane region" description="Helical" evidence="10">
    <location>
        <begin position="259"/>
        <end position="283"/>
    </location>
</feature>
<feature type="transmembrane region" description="Helical" evidence="10">
    <location>
        <begin position="161"/>
        <end position="185"/>
    </location>
</feature>
<evidence type="ECO:0000313" key="13">
    <source>
        <dbReference type="Proteomes" id="UP000005627"/>
    </source>
</evidence>
<keyword evidence="4 10" id="KW-1133">Transmembrane helix</keyword>
<feature type="region of interest" description="Disordered" evidence="9">
    <location>
        <begin position="461"/>
        <end position="485"/>
    </location>
</feature>
<evidence type="ECO:0000256" key="6">
    <source>
        <dbReference type="ARBA" id="ARBA00023136"/>
    </source>
</evidence>
<protein>
    <recommendedName>
        <fullName evidence="11">Potassium channel domain-containing protein</fullName>
    </recommendedName>
</protein>
<feature type="domain" description="Potassium channel" evidence="11">
    <location>
        <begin position="214"/>
        <end position="280"/>
    </location>
</feature>
<evidence type="ECO:0000259" key="11">
    <source>
        <dbReference type="Pfam" id="PF07885"/>
    </source>
</evidence>
<dbReference type="EMBL" id="HE616742">
    <property type="protein sequence ID" value="CCE89349.1"/>
    <property type="molecule type" value="Genomic_DNA"/>
</dbReference>
<dbReference type="InterPro" id="IPR013099">
    <property type="entry name" value="K_chnl_dom"/>
</dbReference>
<dbReference type="Gene3D" id="1.10.287.70">
    <property type="match status" value="2"/>
</dbReference>
<evidence type="ECO:0000256" key="4">
    <source>
        <dbReference type="ARBA" id="ARBA00022989"/>
    </source>
</evidence>
<evidence type="ECO:0000256" key="8">
    <source>
        <dbReference type="RuleBase" id="RU003857"/>
    </source>
</evidence>
<dbReference type="HOGENOM" id="CLU_013394_2_0_1"/>
<feature type="transmembrane region" description="Helical" evidence="10">
    <location>
        <begin position="205"/>
        <end position="223"/>
    </location>
</feature>
<dbReference type="FunCoup" id="G8ZL55">
    <property type="interactions" value="18"/>
</dbReference>
<comment type="similarity">
    <text evidence="8">Belongs to the two pore domain potassium channel (TC 1.A.1.8) family.</text>
</comment>
<comment type="subcellular location">
    <subcellularLocation>
        <location evidence="1">Membrane</location>
        <topology evidence="1">Multi-pass membrane protein</topology>
    </subcellularLocation>
</comment>
<dbReference type="PANTHER" id="PTHR11003:SF342">
    <property type="entry name" value="OUTWARD-RECTIFIER POTASSIUM CHANNEL TOK1"/>
    <property type="match status" value="1"/>
</dbReference>
<feature type="transmembrane region" description="Helical" evidence="10">
    <location>
        <begin position="123"/>
        <end position="149"/>
    </location>
</feature>
<dbReference type="GO" id="GO:0030322">
    <property type="term" value="P:stabilization of membrane potential"/>
    <property type="evidence" value="ECO:0007669"/>
    <property type="project" value="TreeGrafter"/>
</dbReference>
<dbReference type="PRINTS" id="PR01333">
    <property type="entry name" value="2POREKCHANEL"/>
</dbReference>
<dbReference type="STRING" id="1076872.G8ZL55"/>
<evidence type="ECO:0000256" key="5">
    <source>
        <dbReference type="ARBA" id="ARBA00023065"/>
    </source>
</evidence>
<evidence type="ECO:0000256" key="3">
    <source>
        <dbReference type="ARBA" id="ARBA00022692"/>
    </source>
</evidence>
<evidence type="ECO:0000256" key="7">
    <source>
        <dbReference type="ARBA" id="ARBA00023303"/>
    </source>
</evidence>
<dbReference type="RefSeq" id="XP_003678560.1">
    <property type="nucleotide sequence ID" value="XM_003678512.1"/>
</dbReference>
<feature type="transmembrane region" description="Helical" evidence="10">
    <location>
        <begin position="363"/>
        <end position="382"/>
    </location>
</feature>
<accession>G8ZL55</accession>
<dbReference type="InterPro" id="IPR003280">
    <property type="entry name" value="2pore_dom_K_chnl"/>
</dbReference>
<keyword evidence="6 10" id="KW-0472">Membrane</keyword>
<dbReference type="GO" id="GO:0005886">
    <property type="term" value="C:plasma membrane"/>
    <property type="evidence" value="ECO:0007669"/>
    <property type="project" value="EnsemblFungi"/>
</dbReference>
<feature type="transmembrane region" description="Helical" evidence="10">
    <location>
        <begin position="394"/>
        <end position="418"/>
    </location>
</feature>
<feature type="domain" description="Potassium channel" evidence="11">
    <location>
        <begin position="342"/>
        <end position="417"/>
    </location>
</feature>
<organism evidence="12 13">
    <name type="scientific">Torulaspora delbrueckii</name>
    <name type="common">Yeast</name>
    <name type="synonym">Candida colliculosa</name>
    <dbReference type="NCBI Taxonomy" id="4950"/>
    <lineage>
        <taxon>Eukaryota</taxon>
        <taxon>Fungi</taxon>
        <taxon>Dikarya</taxon>
        <taxon>Ascomycota</taxon>
        <taxon>Saccharomycotina</taxon>
        <taxon>Saccharomycetes</taxon>
        <taxon>Saccharomycetales</taxon>
        <taxon>Saccharomycetaceae</taxon>
        <taxon>Torulaspora</taxon>
    </lineage>
</organism>